<dbReference type="AlphaFoldDB" id="A0A9J6ZLS3"/>
<evidence type="ECO:0000256" key="5">
    <source>
        <dbReference type="ARBA" id="ARBA00022475"/>
    </source>
</evidence>
<keyword evidence="5" id="KW-1003">Cell membrane</keyword>
<dbReference type="RefSeq" id="WP_250722220.1">
    <property type="nucleotide sequence ID" value="NZ_CP098400.1"/>
</dbReference>
<dbReference type="GO" id="GO:0015031">
    <property type="term" value="P:protein transport"/>
    <property type="evidence" value="ECO:0007669"/>
    <property type="project" value="UniProtKB-KW"/>
</dbReference>
<evidence type="ECO:0000313" key="12">
    <source>
        <dbReference type="EMBL" id="URW78810.1"/>
    </source>
</evidence>
<comment type="subcellular location">
    <subcellularLocation>
        <location evidence="1">Cell membrane</location>
        <topology evidence="1">Single-pass membrane protein</topology>
    </subcellularLocation>
</comment>
<evidence type="ECO:0000256" key="10">
    <source>
        <dbReference type="ARBA" id="ARBA00023136"/>
    </source>
</evidence>
<keyword evidence="8 11" id="KW-1133">Transmembrane helix</keyword>
<reference evidence="12" key="1">
    <citation type="submission" date="2022-05" db="EMBL/GenBank/DDBJ databases">
        <authorList>
            <person name="Sun X."/>
        </authorList>
    </citation>
    <scope>NUCLEOTIDE SEQUENCE</scope>
    <source>
        <strain evidence="12">Ai-910</strain>
    </source>
</reference>
<dbReference type="Proteomes" id="UP001056426">
    <property type="component" value="Chromosome"/>
</dbReference>
<evidence type="ECO:0000313" key="13">
    <source>
        <dbReference type="Proteomes" id="UP001056426"/>
    </source>
</evidence>
<keyword evidence="7" id="KW-0653">Protein transport</keyword>
<evidence type="ECO:0000256" key="2">
    <source>
        <dbReference type="ARBA" id="ARBA00006742"/>
    </source>
</evidence>
<gene>
    <name evidence="12" type="primary">yajC</name>
    <name evidence="12" type="ORF">M9189_08055</name>
</gene>
<reference evidence="12" key="2">
    <citation type="submission" date="2022-06" db="EMBL/GenBank/DDBJ databases">
        <title>Xiashengella guii gen. nov. sp. nov., a bacterium isolated form anaerobic digestion tank.</title>
        <authorList>
            <person name="Huang H."/>
        </authorList>
    </citation>
    <scope>NUCLEOTIDE SEQUENCE</scope>
    <source>
        <strain evidence="12">Ai-910</strain>
    </source>
</reference>
<dbReference type="EMBL" id="CP098400">
    <property type="protein sequence ID" value="URW78810.1"/>
    <property type="molecule type" value="Genomic_DNA"/>
</dbReference>
<keyword evidence="13" id="KW-1185">Reference proteome</keyword>
<keyword evidence="10 11" id="KW-0472">Membrane</keyword>
<dbReference type="KEGG" id="alkq:M9189_08055"/>
<evidence type="ECO:0000256" key="8">
    <source>
        <dbReference type="ARBA" id="ARBA00022989"/>
    </source>
</evidence>
<organism evidence="12 13">
    <name type="scientific">Xiashengella succiniciproducens</name>
    <dbReference type="NCBI Taxonomy" id="2949635"/>
    <lineage>
        <taxon>Bacteria</taxon>
        <taxon>Pseudomonadati</taxon>
        <taxon>Bacteroidota</taxon>
        <taxon>Bacteroidia</taxon>
        <taxon>Marinilabiliales</taxon>
        <taxon>Marinilabiliaceae</taxon>
        <taxon>Xiashengella</taxon>
    </lineage>
</organism>
<evidence type="ECO:0000256" key="11">
    <source>
        <dbReference type="SAM" id="Phobius"/>
    </source>
</evidence>
<dbReference type="InterPro" id="IPR003849">
    <property type="entry name" value="Preprotein_translocase_YajC"/>
</dbReference>
<sequence>MYSILLQAAAPQQPSMVSTLLPFVAIIVIFYFFMIRPQMKRQKELRKYRESLKKGDKVITTGGIYGKVVEVKDNHMIVEIANGVEIKIDKAAIIMDMTDAAPRK</sequence>
<evidence type="ECO:0000256" key="7">
    <source>
        <dbReference type="ARBA" id="ARBA00022927"/>
    </source>
</evidence>
<dbReference type="SMART" id="SM01323">
    <property type="entry name" value="YajC"/>
    <property type="match status" value="1"/>
</dbReference>
<evidence type="ECO:0000256" key="9">
    <source>
        <dbReference type="ARBA" id="ARBA00023010"/>
    </source>
</evidence>
<dbReference type="Pfam" id="PF02699">
    <property type="entry name" value="YajC"/>
    <property type="match status" value="1"/>
</dbReference>
<dbReference type="GO" id="GO:0005886">
    <property type="term" value="C:plasma membrane"/>
    <property type="evidence" value="ECO:0007669"/>
    <property type="project" value="UniProtKB-SubCell"/>
</dbReference>
<comment type="similarity">
    <text evidence="2">Belongs to the YajC family.</text>
</comment>
<dbReference type="PANTHER" id="PTHR33909:SF1">
    <property type="entry name" value="SEC TRANSLOCON ACCESSORY COMPLEX SUBUNIT YAJC"/>
    <property type="match status" value="1"/>
</dbReference>
<proteinExistence type="inferred from homology"/>
<dbReference type="PANTHER" id="PTHR33909">
    <property type="entry name" value="SEC TRANSLOCON ACCESSORY COMPLEX SUBUNIT YAJC"/>
    <property type="match status" value="1"/>
</dbReference>
<protein>
    <recommendedName>
        <fullName evidence="3">Sec translocon accessory complex subunit YajC</fullName>
    </recommendedName>
</protein>
<feature type="transmembrane region" description="Helical" evidence="11">
    <location>
        <begin position="20"/>
        <end position="39"/>
    </location>
</feature>
<keyword evidence="6 11" id="KW-0812">Transmembrane</keyword>
<evidence type="ECO:0000256" key="6">
    <source>
        <dbReference type="ARBA" id="ARBA00022692"/>
    </source>
</evidence>
<evidence type="ECO:0000256" key="4">
    <source>
        <dbReference type="ARBA" id="ARBA00022448"/>
    </source>
</evidence>
<keyword evidence="4" id="KW-0813">Transport</keyword>
<dbReference type="NCBIfam" id="TIGR00739">
    <property type="entry name" value="yajC"/>
    <property type="match status" value="1"/>
</dbReference>
<dbReference type="PRINTS" id="PR01853">
    <property type="entry name" value="YAJCTRNLCASE"/>
</dbReference>
<name>A0A9J6ZLS3_9BACT</name>
<accession>A0A9J6ZLS3</accession>
<evidence type="ECO:0000256" key="1">
    <source>
        <dbReference type="ARBA" id="ARBA00004162"/>
    </source>
</evidence>
<keyword evidence="9" id="KW-0811">Translocation</keyword>
<evidence type="ECO:0000256" key="3">
    <source>
        <dbReference type="ARBA" id="ARBA00014962"/>
    </source>
</evidence>